<evidence type="ECO:0000313" key="1">
    <source>
        <dbReference type="EMBL" id="WVY91751.1"/>
    </source>
</evidence>
<reference evidence="1 2" key="1">
    <citation type="journal article" date="2023" name="Life. Sci Alliance">
        <title>Evolutionary insights into 3D genome organization and epigenetic landscape of Vigna mungo.</title>
        <authorList>
            <person name="Junaid A."/>
            <person name="Singh B."/>
            <person name="Bhatia S."/>
        </authorList>
    </citation>
    <scope>NUCLEOTIDE SEQUENCE [LARGE SCALE GENOMIC DNA]</scope>
    <source>
        <strain evidence="1">Urdbean</strain>
    </source>
</reference>
<protein>
    <submittedName>
        <fullName evidence="1">Uncharacterized protein</fullName>
    </submittedName>
</protein>
<dbReference type="AlphaFoldDB" id="A0AAQ3RF87"/>
<sequence length="120" mass="14143">MYRNYSNRKELTRPFVTHFVTSYLTLNCIKQHKNAFRSMFGSEEWATSPHTTKNEAKKVMNLVLSDEKFCRLITYCIKCVNPLIKVVRLVDGDAKSTMYEAMDRVKEKIVRKFPKDKNKV</sequence>
<name>A0AAQ3RF87_VIGMU</name>
<dbReference type="Proteomes" id="UP001374535">
    <property type="component" value="Chromosome 11"/>
</dbReference>
<evidence type="ECO:0000313" key="2">
    <source>
        <dbReference type="Proteomes" id="UP001374535"/>
    </source>
</evidence>
<dbReference type="EMBL" id="CP144690">
    <property type="protein sequence ID" value="WVY91751.1"/>
    <property type="molecule type" value="Genomic_DNA"/>
</dbReference>
<accession>A0AAQ3RF87</accession>
<gene>
    <name evidence="1" type="ORF">V8G54_037265</name>
</gene>
<organism evidence="1 2">
    <name type="scientific">Vigna mungo</name>
    <name type="common">Black gram</name>
    <name type="synonym">Phaseolus mungo</name>
    <dbReference type="NCBI Taxonomy" id="3915"/>
    <lineage>
        <taxon>Eukaryota</taxon>
        <taxon>Viridiplantae</taxon>
        <taxon>Streptophyta</taxon>
        <taxon>Embryophyta</taxon>
        <taxon>Tracheophyta</taxon>
        <taxon>Spermatophyta</taxon>
        <taxon>Magnoliopsida</taxon>
        <taxon>eudicotyledons</taxon>
        <taxon>Gunneridae</taxon>
        <taxon>Pentapetalae</taxon>
        <taxon>rosids</taxon>
        <taxon>fabids</taxon>
        <taxon>Fabales</taxon>
        <taxon>Fabaceae</taxon>
        <taxon>Papilionoideae</taxon>
        <taxon>50 kb inversion clade</taxon>
        <taxon>NPAAA clade</taxon>
        <taxon>indigoferoid/millettioid clade</taxon>
        <taxon>Phaseoleae</taxon>
        <taxon>Vigna</taxon>
    </lineage>
</organism>
<keyword evidence="2" id="KW-1185">Reference proteome</keyword>
<dbReference type="InterPro" id="IPR012337">
    <property type="entry name" value="RNaseH-like_sf"/>
</dbReference>
<proteinExistence type="predicted"/>
<dbReference type="SUPFAM" id="SSF53098">
    <property type="entry name" value="Ribonuclease H-like"/>
    <property type="match status" value="1"/>
</dbReference>